<dbReference type="EMBL" id="JAPMOS010000014">
    <property type="protein sequence ID" value="KAJ4460250.1"/>
    <property type="molecule type" value="Genomic_DNA"/>
</dbReference>
<organism evidence="4 5">
    <name type="scientific">Paratrimastix pyriformis</name>
    <dbReference type="NCBI Taxonomy" id="342808"/>
    <lineage>
        <taxon>Eukaryota</taxon>
        <taxon>Metamonada</taxon>
        <taxon>Preaxostyla</taxon>
        <taxon>Paratrimastigidae</taxon>
        <taxon>Paratrimastix</taxon>
    </lineage>
</organism>
<protein>
    <submittedName>
        <fullName evidence="4">Ap4A phosphorylase II</fullName>
    </submittedName>
</protein>
<dbReference type="Gene3D" id="3.30.428.70">
    <property type="match status" value="1"/>
</dbReference>
<dbReference type="InterPro" id="IPR036265">
    <property type="entry name" value="HIT-like_sf"/>
</dbReference>
<feature type="compositionally biased region" description="Pro residues" evidence="1">
    <location>
        <begin position="237"/>
        <end position="250"/>
    </location>
</feature>
<dbReference type="SUPFAM" id="SSF54197">
    <property type="entry name" value="HIT-like"/>
    <property type="match status" value="1"/>
</dbReference>
<proteinExistence type="predicted"/>
<dbReference type="InterPro" id="IPR009163">
    <property type="entry name" value="Ap4A_phos1/2"/>
</dbReference>
<evidence type="ECO:0000256" key="1">
    <source>
        <dbReference type="SAM" id="MobiDB-lite"/>
    </source>
</evidence>
<dbReference type="InterPro" id="IPR045759">
    <property type="entry name" value="Ap4A_phos1/2_N"/>
</dbReference>
<evidence type="ECO:0000259" key="2">
    <source>
        <dbReference type="Pfam" id="PF09830"/>
    </source>
</evidence>
<dbReference type="PANTHER" id="PTHR38420:SF1">
    <property type="entry name" value="PUTATIVE (AFU_ORTHOLOGUE AFUA_5G14690)-RELATED"/>
    <property type="match status" value="1"/>
</dbReference>
<dbReference type="Pfam" id="PF19327">
    <property type="entry name" value="Ap4A_phos_N"/>
    <property type="match status" value="1"/>
</dbReference>
<evidence type="ECO:0000313" key="5">
    <source>
        <dbReference type="Proteomes" id="UP001141327"/>
    </source>
</evidence>
<sequence>MEFLEKVTARYRRAVSIGKLHSMPSEQEFIEDQGVKFNTIVLDPMQLDVLNQKKSTFSPQASVRDPFNPPDQDLVIEDFGDSHIFVLNKFSLVPNHLLIVTREAEQQKCHLSLRDFEAAHLAMTSLPGLLFYNCGPNSGASQIHKHMQLIPHPHTPLDDCFTESCTTIAPYQRVIHACAVFPPETSAAERFARYQTLLEQVTQRVRDAYPHSSATCTCTPEAQLPPSESHPGTVPSPSDPMSPVASPPPRSPTPMSAFSYNFLMTATWMLVVPRRFEKFTYSRRTHMCGCPCPCPCSLGCSCRCSCTLARRLRDEEAPAANPDPTEDLDRAHHHEHDIDMDHEEAFPFNSLAFAGFLFTRGGRSFADLARLTPLEVLSTLAYPVKE</sequence>
<reference evidence="4" key="1">
    <citation type="journal article" date="2022" name="bioRxiv">
        <title>Genomics of Preaxostyla Flagellates Illuminates Evolutionary Transitions and the Path Towards Mitochondrial Loss.</title>
        <authorList>
            <person name="Novak L.V.F."/>
            <person name="Treitli S.C."/>
            <person name="Pyrih J."/>
            <person name="Halakuc P."/>
            <person name="Pipaliya S.V."/>
            <person name="Vacek V."/>
            <person name="Brzon O."/>
            <person name="Soukal P."/>
            <person name="Eme L."/>
            <person name="Dacks J.B."/>
            <person name="Karnkowska A."/>
            <person name="Elias M."/>
            <person name="Hampl V."/>
        </authorList>
    </citation>
    <scope>NUCLEOTIDE SEQUENCE</scope>
    <source>
        <strain evidence="4">RCP-MX</strain>
    </source>
</reference>
<dbReference type="InterPro" id="IPR043171">
    <property type="entry name" value="Ap4A_phos1/2-like"/>
</dbReference>
<accession>A0ABQ8URV1</accession>
<dbReference type="Pfam" id="PF09830">
    <property type="entry name" value="ATP_transf"/>
    <property type="match status" value="1"/>
</dbReference>
<gene>
    <name evidence="4" type="ORF">PAPYR_3645</name>
</gene>
<dbReference type="Proteomes" id="UP001141327">
    <property type="component" value="Unassembled WGS sequence"/>
</dbReference>
<feature type="domain" description="ATP adenylyltransferase C-terminal" evidence="2">
    <location>
        <begin position="170"/>
        <end position="277"/>
    </location>
</feature>
<comment type="caution">
    <text evidence="4">The sequence shown here is derived from an EMBL/GenBank/DDBJ whole genome shotgun (WGS) entry which is preliminary data.</text>
</comment>
<dbReference type="InterPro" id="IPR019200">
    <property type="entry name" value="ATP_adenylylTrfase_C"/>
</dbReference>
<feature type="region of interest" description="Disordered" evidence="1">
    <location>
        <begin position="222"/>
        <end position="250"/>
    </location>
</feature>
<evidence type="ECO:0000259" key="3">
    <source>
        <dbReference type="Pfam" id="PF19327"/>
    </source>
</evidence>
<name>A0ABQ8URV1_9EUKA</name>
<keyword evidence="5" id="KW-1185">Reference proteome</keyword>
<feature type="domain" description="Ap4A phosphorylase 1/2 N-terminal" evidence="3">
    <location>
        <begin position="3"/>
        <end position="156"/>
    </location>
</feature>
<dbReference type="PANTHER" id="PTHR38420">
    <property type="entry name" value="AP-4-A PHOSPHORYLASE II"/>
    <property type="match status" value="1"/>
</dbReference>
<evidence type="ECO:0000313" key="4">
    <source>
        <dbReference type="EMBL" id="KAJ4460250.1"/>
    </source>
</evidence>